<dbReference type="RefSeq" id="WP_139226389.1">
    <property type="nucleotide sequence ID" value="NZ_FOSK01000013.1"/>
</dbReference>
<sequence length="143" mass="15565">MTKTMWIANLSGLMIPGEVVGEGGVVTIEPGEAVEVPVSYATSLIDDGLAYKADEPDTEPVADEGGEDAYSAMSMDALREEAEKLDYRPPKNIGLETLRDNVRDLVRAQFDELDTKAKELGITPDEDWTVEEYQAAIEAAEAQ</sequence>
<evidence type="ECO:0000313" key="1">
    <source>
        <dbReference type="EMBL" id="SFK99333.1"/>
    </source>
</evidence>
<evidence type="ECO:0000313" key="2">
    <source>
        <dbReference type="Proteomes" id="UP000199598"/>
    </source>
</evidence>
<gene>
    <name evidence="1" type="ORF">SAMN04488518_113113</name>
</gene>
<keyword evidence="2" id="KW-1185">Reference proteome</keyword>
<dbReference type="EMBL" id="FOSK01000013">
    <property type="protein sequence ID" value="SFK99333.1"/>
    <property type="molecule type" value="Genomic_DNA"/>
</dbReference>
<dbReference type="Proteomes" id="UP000199598">
    <property type="component" value="Unassembled WGS sequence"/>
</dbReference>
<organism evidence="1 2">
    <name type="scientific">Pseudovibrio ascidiaceicola</name>
    <dbReference type="NCBI Taxonomy" id="285279"/>
    <lineage>
        <taxon>Bacteria</taxon>
        <taxon>Pseudomonadati</taxon>
        <taxon>Pseudomonadota</taxon>
        <taxon>Alphaproteobacteria</taxon>
        <taxon>Hyphomicrobiales</taxon>
        <taxon>Stappiaceae</taxon>
        <taxon>Pseudovibrio</taxon>
    </lineage>
</organism>
<comment type="caution">
    <text evidence="1">The sequence shown here is derived from an EMBL/GenBank/DDBJ whole genome shotgun (WGS) entry which is preliminary data.</text>
</comment>
<protein>
    <submittedName>
        <fullName evidence="1">Uncharacterized protein</fullName>
    </submittedName>
</protein>
<name>A0A1I4E277_9HYPH</name>
<accession>A0A1I4E277</accession>
<reference evidence="1 2" key="1">
    <citation type="submission" date="2016-10" db="EMBL/GenBank/DDBJ databases">
        <authorList>
            <person name="Varghese N."/>
            <person name="Submissions S."/>
        </authorList>
    </citation>
    <scope>NUCLEOTIDE SEQUENCE [LARGE SCALE GENOMIC DNA]</scope>
    <source>
        <strain evidence="1 2">DSM 16392</strain>
    </source>
</reference>
<proteinExistence type="predicted"/>